<keyword evidence="2" id="KW-0808">Transferase</keyword>
<accession>A0A0U1NJA0</accession>
<feature type="region of interest" description="Disordered" evidence="1">
    <location>
        <begin position="1"/>
        <end position="20"/>
    </location>
</feature>
<name>A0A0U1NJA0_9RHOB</name>
<dbReference type="RefSeq" id="WP_048598232.1">
    <property type="nucleotide sequence ID" value="NZ_CBFHGK010000010.1"/>
</dbReference>
<sequence>MSDLPEPDRIEGAPHPRETTRLFGHGAAQAAVLDAFTSGRQHHAWMLQGPRGTGKATFAYHFARFLIATPPTGKPDMFGDTAAPSTLHIDPAHPVARRMAAGSESGLFVLRRAVDEKDKSKFKTVITVDEARRLKEFLTMSAADGTPRVVIIDAADEMNVQTANAILKLLEEPPANTTLLLICHQPSRLLPTIRSRCRTLSFNRLSAEDMTQALAQADVALPANMDHLNALADGSVGEALRLLNLGGLETYARLVELLQNAPGLDRAKLSKLGDGMIGRAKAPQFDLFLNQIDTLLSRIARTGIAGAPSVEAAHNEGALLQRLNPNQAAAKAWAALHQDIGARLRHGKAVNLDPAVLVVDTGLKIDQEAAKWAAKR</sequence>
<evidence type="ECO:0000313" key="2">
    <source>
        <dbReference type="EMBL" id="CRK74797.1"/>
    </source>
</evidence>
<gene>
    <name evidence="2" type="primary">dnaX_1</name>
    <name evidence="2" type="ORF">NIG5292_00835</name>
</gene>
<dbReference type="PANTHER" id="PTHR11669">
    <property type="entry name" value="REPLICATION FACTOR C / DNA POLYMERASE III GAMMA-TAU SUBUNIT"/>
    <property type="match status" value="1"/>
</dbReference>
<dbReference type="InterPro" id="IPR027417">
    <property type="entry name" value="P-loop_NTPase"/>
</dbReference>
<dbReference type="PANTHER" id="PTHR11669:SF8">
    <property type="entry name" value="DNA POLYMERASE III SUBUNIT DELTA"/>
    <property type="match status" value="1"/>
</dbReference>
<dbReference type="EC" id="2.7.7.7" evidence="2"/>
<dbReference type="GO" id="GO:0009360">
    <property type="term" value="C:DNA polymerase III complex"/>
    <property type="evidence" value="ECO:0007669"/>
    <property type="project" value="TreeGrafter"/>
</dbReference>
<dbReference type="Pfam" id="PF13177">
    <property type="entry name" value="DNA_pol3_delta2"/>
    <property type="match status" value="1"/>
</dbReference>
<dbReference type="NCBIfam" id="NF005677">
    <property type="entry name" value="PRK07471.1"/>
    <property type="match status" value="1"/>
</dbReference>
<dbReference type="EMBL" id="CVQV01000004">
    <property type="protein sequence ID" value="CRK74797.1"/>
    <property type="molecule type" value="Genomic_DNA"/>
</dbReference>
<evidence type="ECO:0000313" key="3">
    <source>
        <dbReference type="Proteomes" id="UP000048949"/>
    </source>
</evidence>
<proteinExistence type="predicted"/>
<keyword evidence="3" id="KW-1185">Reference proteome</keyword>
<dbReference type="OrthoDB" id="9811073at2"/>
<dbReference type="STRING" id="282199.GCA_001049735_00835"/>
<reference evidence="2 3" key="1">
    <citation type="submission" date="2015-04" db="EMBL/GenBank/DDBJ databases">
        <authorList>
            <person name="Syromyatnikov M.Y."/>
            <person name="Popov V.N."/>
        </authorList>
    </citation>
    <scope>NUCLEOTIDE SEQUENCE [LARGE SCALE GENOMIC DNA]</scope>
    <source>
        <strain evidence="2 3">CECT 5292</strain>
    </source>
</reference>
<organism evidence="2 3">
    <name type="scientific">Nereida ignava</name>
    <dbReference type="NCBI Taxonomy" id="282199"/>
    <lineage>
        <taxon>Bacteria</taxon>
        <taxon>Pseudomonadati</taxon>
        <taxon>Pseudomonadota</taxon>
        <taxon>Alphaproteobacteria</taxon>
        <taxon>Rhodobacterales</taxon>
        <taxon>Roseobacteraceae</taxon>
        <taxon>Nereida</taxon>
    </lineage>
</organism>
<dbReference type="GO" id="GO:0006261">
    <property type="term" value="P:DNA-templated DNA replication"/>
    <property type="evidence" value="ECO:0007669"/>
    <property type="project" value="TreeGrafter"/>
</dbReference>
<dbReference type="Gene3D" id="3.40.50.300">
    <property type="entry name" value="P-loop containing nucleotide triphosphate hydrolases"/>
    <property type="match status" value="1"/>
</dbReference>
<dbReference type="AlphaFoldDB" id="A0A0U1NJA0"/>
<protein>
    <submittedName>
        <fullName evidence="2">DNA polymerase III subunit gamma/tau</fullName>
        <ecNumber evidence="2">2.7.7.7</ecNumber>
    </submittedName>
</protein>
<dbReference type="SUPFAM" id="SSF52540">
    <property type="entry name" value="P-loop containing nucleoside triphosphate hydrolases"/>
    <property type="match status" value="1"/>
</dbReference>
<keyword evidence="2" id="KW-0548">Nucleotidyltransferase</keyword>
<dbReference type="Proteomes" id="UP000048949">
    <property type="component" value="Unassembled WGS sequence"/>
</dbReference>
<evidence type="ECO:0000256" key="1">
    <source>
        <dbReference type="SAM" id="MobiDB-lite"/>
    </source>
</evidence>
<dbReference type="InterPro" id="IPR050238">
    <property type="entry name" value="DNA_Rep/Repair_Clamp_Loader"/>
</dbReference>
<dbReference type="GO" id="GO:0003887">
    <property type="term" value="F:DNA-directed DNA polymerase activity"/>
    <property type="evidence" value="ECO:0007669"/>
    <property type="project" value="UniProtKB-EC"/>
</dbReference>